<comment type="caution">
    <text evidence="4">The sequence shown here is derived from an EMBL/GenBank/DDBJ whole genome shotgun (WGS) entry which is preliminary data.</text>
</comment>
<dbReference type="PANTHER" id="PTHR43320">
    <property type="entry name" value="SUGAR KINASE"/>
    <property type="match status" value="1"/>
</dbReference>
<dbReference type="Proteomes" id="UP000288805">
    <property type="component" value="Unassembled WGS sequence"/>
</dbReference>
<dbReference type="SUPFAM" id="SSF53613">
    <property type="entry name" value="Ribokinase-like"/>
    <property type="match status" value="1"/>
</dbReference>
<evidence type="ECO:0000313" key="4">
    <source>
        <dbReference type="EMBL" id="RVW92329.1"/>
    </source>
</evidence>
<reference evidence="4 5" key="1">
    <citation type="journal article" date="2018" name="PLoS Genet.">
        <title>Population sequencing reveals clonal diversity and ancestral inbreeding in the grapevine cultivar Chardonnay.</title>
        <authorList>
            <person name="Roach M.J."/>
            <person name="Johnson D.L."/>
            <person name="Bohlmann J."/>
            <person name="van Vuuren H.J."/>
            <person name="Jones S.J."/>
            <person name="Pretorius I.S."/>
            <person name="Schmidt S.A."/>
            <person name="Borneman A.R."/>
        </authorList>
    </citation>
    <scope>NUCLEOTIDE SEQUENCE [LARGE SCALE GENOMIC DNA]</scope>
    <source>
        <strain evidence="5">cv. Chardonnay</strain>
        <tissue evidence="4">Leaf</tissue>
    </source>
</reference>
<protein>
    <submittedName>
        <fullName evidence="4">Uncharacterized protein</fullName>
    </submittedName>
</protein>
<evidence type="ECO:0000313" key="5">
    <source>
        <dbReference type="Proteomes" id="UP000288805"/>
    </source>
</evidence>
<proteinExistence type="inferred from homology"/>
<accession>A0A438I6P5</accession>
<evidence type="ECO:0000256" key="3">
    <source>
        <dbReference type="ARBA" id="ARBA00022777"/>
    </source>
</evidence>
<comment type="similarity">
    <text evidence="1">Belongs to the carbohydrate kinase PfkB family.</text>
</comment>
<keyword evidence="2" id="KW-0808">Transferase</keyword>
<dbReference type="InterPro" id="IPR052700">
    <property type="entry name" value="Carb_kinase_PfkB-like"/>
</dbReference>
<gene>
    <name evidence="4" type="ORF">CK203_032511</name>
</gene>
<evidence type="ECO:0000256" key="2">
    <source>
        <dbReference type="ARBA" id="ARBA00022679"/>
    </source>
</evidence>
<keyword evidence="3" id="KW-0418">Kinase</keyword>
<evidence type="ECO:0000256" key="1">
    <source>
        <dbReference type="ARBA" id="ARBA00010688"/>
    </source>
</evidence>
<dbReference type="InterPro" id="IPR029056">
    <property type="entry name" value="Ribokinase-like"/>
</dbReference>
<dbReference type="EMBL" id="QGNW01000138">
    <property type="protein sequence ID" value="RVW92329.1"/>
    <property type="molecule type" value="Genomic_DNA"/>
</dbReference>
<organism evidence="4 5">
    <name type="scientific">Vitis vinifera</name>
    <name type="common">Grape</name>
    <dbReference type="NCBI Taxonomy" id="29760"/>
    <lineage>
        <taxon>Eukaryota</taxon>
        <taxon>Viridiplantae</taxon>
        <taxon>Streptophyta</taxon>
        <taxon>Embryophyta</taxon>
        <taxon>Tracheophyta</taxon>
        <taxon>Spermatophyta</taxon>
        <taxon>Magnoliopsida</taxon>
        <taxon>eudicotyledons</taxon>
        <taxon>Gunneridae</taxon>
        <taxon>Pentapetalae</taxon>
        <taxon>rosids</taxon>
        <taxon>Vitales</taxon>
        <taxon>Vitaceae</taxon>
        <taxon>Viteae</taxon>
        <taxon>Vitis</taxon>
    </lineage>
</organism>
<dbReference type="GO" id="GO:0016301">
    <property type="term" value="F:kinase activity"/>
    <property type="evidence" value="ECO:0007669"/>
    <property type="project" value="UniProtKB-KW"/>
</dbReference>
<sequence>MVLSIKVVFFGKEGISADLIAVNEDVGAACWGISVYISPMPLRIVVAGARLLKNKGGLFVSNMGSSGVNFSALRIKKGPTNQCVCLVDALGNHTMRPCISSVVKIQAEELTKEDFNGVKWLVMRYGIYNLEVIHAAIQMAKEEGIFVSLDLASFEV</sequence>
<name>A0A438I6P5_VITVI</name>
<dbReference type="AlphaFoldDB" id="A0A438I6P5"/>
<dbReference type="PANTHER" id="PTHR43320:SF1">
    <property type="entry name" value="OS01G0105900 PROTEIN"/>
    <property type="match status" value="1"/>
</dbReference>
<dbReference type="Gene3D" id="3.40.1190.20">
    <property type="match status" value="1"/>
</dbReference>